<dbReference type="InParanoid" id="F2TX06"/>
<organism evidence="3">
    <name type="scientific">Salpingoeca rosetta (strain ATCC 50818 / BSB-021)</name>
    <dbReference type="NCBI Taxonomy" id="946362"/>
    <lineage>
        <taxon>Eukaryota</taxon>
        <taxon>Choanoflagellata</taxon>
        <taxon>Craspedida</taxon>
        <taxon>Salpingoecidae</taxon>
        <taxon>Salpingoeca</taxon>
    </lineage>
</organism>
<feature type="signal peptide" evidence="1">
    <location>
        <begin position="1"/>
        <end position="23"/>
    </location>
</feature>
<accession>F2TX06</accession>
<evidence type="ECO:0000313" key="2">
    <source>
        <dbReference type="EMBL" id="EGD75915.1"/>
    </source>
</evidence>
<dbReference type="AlphaFoldDB" id="F2TX06"/>
<dbReference type="PROSITE" id="PS51257">
    <property type="entry name" value="PROKAR_LIPOPROTEIN"/>
    <property type="match status" value="1"/>
</dbReference>
<dbReference type="KEGG" id="sre:PTSG_11620"/>
<keyword evidence="3" id="KW-1185">Reference proteome</keyword>
<evidence type="ECO:0000313" key="3">
    <source>
        <dbReference type="Proteomes" id="UP000007799"/>
    </source>
</evidence>
<dbReference type="EMBL" id="GL832956">
    <property type="protein sequence ID" value="EGD75915.1"/>
    <property type="molecule type" value="Genomic_DNA"/>
</dbReference>
<proteinExistence type="predicted"/>
<protein>
    <recommendedName>
        <fullName evidence="4">Secreted protein</fullName>
    </recommendedName>
</protein>
<dbReference type="RefSeq" id="XP_004998091.1">
    <property type="nucleotide sequence ID" value="XM_004998034.1"/>
</dbReference>
<evidence type="ECO:0008006" key="4">
    <source>
        <dbReference type="Google" id="ProtNLM"/>
    </source>
</evidence>
<dbReference type="Proteomes" id="UP000007799">
    <property type="component" value="Unassembled WGS sequence"/>
</dbReference>
<feature type="chain" id="PRO_5003286881" description="Secreted protein" evidence="1">
    <location>
        <begin position="24"/>
        <end position="116"/>
    </location>
</feature>
<evidence type="ECO:0000256" key="1">
    <source>
        <dbReference type="SAM" id="SignalP"/>
    </source>
</evidence>
<gene>
    <name evidence="2" type="ORF">PTSG_11620</name>
</gene>
<dbReference type="GeneID" id="16078687"/>
<name>F2TX06_SALR5</name>
<sequence>MAHARHFLPALLSLHAFISCTLALRRQRGSPLLAAYLSITRLLACMRCCDCRAPRTLAHTSLHLPSPPPPSQPQPAPPPPLLLLLAPCCDLWFNCCRVNPISRTTPAAAVSAATDT</sequence>
<reference evidence="2" key="1">
    <citation type="submission" date="2009-08" db="EMBL/GenBank/DDBJ databases">
        <title>Annotation of Salpingoeca rosetta.</title>
        <authorList>
            <consortium name="The Broad Institute Genome Sequencing Platform"/>
            <person name="Russ C."/>
            <person name="Cuomo C."/>
            <person name="Burger G."/>
            <person name="Gray M.W."/>
            <person name="Holland P.W.H."/>
            <person name="King N."/>
            <person name="Lang F.B.F."/>
            <person name="Roger A.J."/>
            <person name="Ruiz-Trillo I."/>
            <person name="Young S.K."/>
            <person name="Zeng Q."/>
            <person name="Gargeya S."/>
            <person name="Alvarado L."/>
            <person name="Berlin A."/>
            <person name="Chapman S.B."/>
            <person name="Chen Z."/>
            <person name="Freedman E."/>
            <person name="Gellesch M."/>
            <person name="Goldberg J."/>
            <person name="Griggs A."/>
            <person name="Gujja S."/>
            <person name="Heilman E."/>
            <person name="Heiman D."/>
            <person name="Howarth C."/>
            <person name="Mehta T."/>
            <person name="Neiman D."/>
            <person name="Pearson M."/>
            <person name="Roberts A."/>
            <person name="Saif S."/>
            <person name="Shea T."/>
            <person name="Shenoy N."/>
            <person name="Sisk P."/>
            <person name="Stolte C."/>
            <person name="Sykes S."/>
            <person name="White J."/>
            <person name="Yandava C."/>
            <person name="Haas B."/>
            <person name="Nusbaum C."/>
            <person name="Birren B."/>
        </authorList>
    </citation>
    <scope>NUCLEOTIDE SEQUENCE [LARGE SCALE GENOMIC DNA]</scope>
    <source>
        <strain evidence="2">ATCC 50818</strain>
    </source>
</reference>
<keyword evidence="1" id="KW-0732">Signal</keyword>